<dbReference type="NCBIfam" id="NF038403">
    <property type="entry name" value="perm_prefix_1"/>
    <property type="match status" value="1"/>
</dbReference>
<feature type="transmembrane region" description="Helical" evidence="2">
    <location>
        <begin position="271"/>
        <end position="288"/>
    </location>
</feature>
<feature type="transmembrane region" description="Helical" evidence="2">
    <location>
        <begin position="193"/>
        <end position="210"/>
    </location>
</feature>
<keyword evidence="2" id="KW-0472">Membrane</keyword>
<feature type="coiled-coil region" evidence="1">
    <location>
        <begin position="23"/>
        <end position="57"/>
    </location>
</feature>
<name>A0ABS8N7N7_9CLOT</name>
<proteinExistence type="predicted"/>
<gene>
    <name evidence="3" type="ORF">LN736_13235</name>
</gene>
<evidence type="ECO:0000313" key="4">
    <source>
        <dbReference type="Proteomes" id="UP001165422"/>
    </source>
</evidence>
<evidence type="ECO:0000313" key="3">
    <source>
        <dbReference type="EMBL" id="MCC9295825.1"/>
    </source>
</evidence>
<feature type="transmembrane region" description="Helical" evidence="2">
    <location>
        <begin position="127"/>
        <end position="146"/>
    </location>
</feature>
<evidence type="ECO:0000256" key="1">
    <source>
        <dbReference type="SAM" id="Coils"/>
    </source>
</evidence>
<keyword evidence="2" id="KW-0812">Transmembrane</keyword>
<protein>
    <submittedName>
        <fullName evidence="3">Permease prefix domain 1-containing protein</fullName>
    </submittedName>
</protein>
<feature type="transmembrane region" description="Helical" evidence="2">
    <location>
        <begin position="93"/>
        <end position="115"/>
    </location>
</feature>
<evidence type="ECO:0000256" key="2">
    <source>
        <dbReference type="SAM" id="Phobius"/>
    </source>
</evidence>
<keyword evidence="4" id="KW-1185">Reference proteome</keyword>
<comment type="caution">
    <text evidence="3">The sequence shown here is derived from an EMBL/GenBank/DDBJ whole genome shotgun (WGS) entry which is preliminary data.</text>
</comment>
<keyword evidence="1" id="KW-0175">Coiled coil</keyword>
<dbReference type="RefSeq" id="WP_179977515.1">
    <property type="nucleotide sequence ID" value="NZ_JAJJPB010000018.1"/>
</dbReference>
<accession>A0ABS8N7N7</accession>
<feature type="transmembrane region" description="Helical" evidence="2">
    <location>
        <begin position="158"/>
        <end position="181"/>
    </location>
</feature>
<dbReference type="EMBL" id="JAJJPB010000018">
    <property type="protein sequence ID" value="MCC9295825.1"/>
    <property type="molecule type" value="Genomic_DNA"/>
</dbReference>
<organism evidence="3 4">
    <name type="scientific">Clostridium aromativorans</name>
    <dbReference type="NCBI Taxonomy" id="2836848"/>
    <lineage>
        <taxon>Bacteria</taxon>
        <taxon>Bacillati</taxon>
        <taxon>Bacillota</taxon>
        <taxon>Clostridia</taxon>
        <taxon>Eubacteriales</taxon>
        <taxon>Clostridiaceae</taxon>
        <taxon>Clostridium</taxon>
    </lineage>
</organism>
<feature type="transmembrane region" description="Helical" evidence="2">
    <location>
        <begin position="245"/>
        <end position="265"/>
    </location>
</feature>
<reference evidence="3" key="1">
    <citation type="submission" date="2021-11" db="EMBL/GenBank/DDBJ databases">
        <authorList>
            <person name="Qingchun L."/>
            <person name="Dong Z."/>
            <person name="Zongwei Q."/>
            <person name="Jia Z."/>
            <person name="Duotao L."/>
        </authorList>
    </citation>
    <scope>NUCLEOTIDE SEQUENCE</scope>
    <source>
        <strain evidence="3">WLY-B-L2</strain>
    </source>
</reference>
<dbReference type="InterPro" id="IPR047928">
    <property type="entry name" value="Perm_prefix_1"/>
</dbReference>
<dbReference type="Proteomes" id="UP001165422">
    <property type="component" value="Unassembled WGS sequence"/>
</dbReference>
<sequence>MDVKVQVYIDRLFRDYEDTPELKDFKEEIAINLQERIKEFKNQSESDEKAFEKAAAELGDITKIADQISRQKRKEVIDQMYVHSRIQVDKKHAVGYAAAGAIALFAIISAFTTYFSTGEISTGVSTLPVFISISTAMFVFLGLTQETNTDFPMEWKRALIYGISSAVIVFGVCVSAMLYFMDGMGLESVSGSLMPFVIPGLCVLVFLLLTEKERHKPWVLERERMFKENYATAYGDAKTLEQRGLLSGALWLFAAALFVLLGFIIGFKYSWVVFLFAVACEVLIELWMSSKIKMKNRS</sequence>
<keyword evidence="2" id="KW-1133">Transmembrane helix</keyword>